<dbReference type="PROSITE" id="PS51063">
    <property type="entry name" value="HTH_CRP_2"/>
    <property type="match status" value="1"/>
</dbReference>
<dbReference type="InterPro" id="IPR018335">
    <property type="entry name" value="Tscrpt_reg_HTH_Crp-type_CS"/>
</dbReference>
<dbReference type="CDD" id="cd00092">
    <property type="entry name" value="HTH_CRP"/>
    <property type="match status" value="1"/>
</dbReference>
<dbReference type="GO" id="GO:0003677">
    <property type="term" value="F:DNA binding"/>
    <property type="evidence" value="ECO:0007669"/>
    <property type="project" value="InterPro"/>
</dbReference>
<evidence type="ECO:0000313" key="2">
    <source>
        <dbReference type="EMBL" id="MBD2185281.1"/>
    </source>
</evidence>
<dbReference type="GO" id="GO:0003700">
    <property type="term" value="F:DNA-binding transcription factor activity"/>
    <property type="evidence" value="ECO:0007669"/>
    <property type="project" value="InterPro"/>
</dbReference>
<dbReference type="AlphaFoldDB" id="A0A926VK42"/>
<comment type="caution">
    <text evidence="2">The sequence shown here is derived from an EMBL/GenBank/DDBJ whole genome shotgun (WGS) entry which is preliminary data.</text>
</comment>
<dbReference type="PROSITE" id="PS00042">
    <property type="entry name" value="HTH_CRP_1"/>
    <property type="match status" value="1"/>
</dbReference>
<dbReference type="InterPro" id="IPR012318">
    <property type="entry name" value="HTH_CRP"/>
</dbReference>
<feature type="domain" description="HTH crp-type" evidence="1">
    <location>
        <begin position="73"/>
        <end position="146"/>
    </location>
</feature>
<keyword evidence="3" id="KW-1185">Reference proteome</keyword>
<dbReference type="PRINTS" id="PR00034">
    <property type="entry name" value="HTHCRP"/>
</dbReference>
<sequence>MTWQEDGTCITFGLWGPGDIVGRALSKADPLQIECLTDVQATLLPAGNWDLATDAMLLHAQRLGEFLEIVHSKPIDASLFRLMNWLGKRFGREIDRGQIIDLRLTHQQMAEIIGASRVTVTRILNNFEKQGIIQRLHRKVVVMQEQSLWHYEI</sequence>
<reference evidence="2" key="2">
    <citation type="submission" date="2020-08" db="EMBL/GenBank/DDBJ databases">
        <authorList>
            <person name="Chen M."/>
            <person name="Teng W."/>
            <person name="Zhao L."/>
            <person name="Hu C."/>
            <person name="Zhou Y."/>
            <person name="Han B."/>
            <person name="Song L."/>
            <person name="Shu W."/>
        </authorList>
    </citation>
    <scope>NUCLEOTIDE SEQUENCE</scope>
    <source>
        <strain evidence="2">FACHB-1375</strain>
    </source>
</reference>
<evidence type="ECO:0000313" key="3">
    <source>
        <dbReference type="Proteomes" id="UP000641646"/>
    </source>
</evidence>
<dbReference type="SUPFAM" id="SSF46785">
    <property type="entry name" value="Winged helix' DNA-binding domain"/>
    <property type="match status" value="1"/>
</dbReference>
<gene>
    <name evidence="2" type="ORF">H6G03_30110</name>
</gene>
<dbReference type="EMBL" id="JACJPW010000115">
    <property type="protein sequence ID" value="MBD2185281.1"/>
    <property type="molecule type" value="Genomic_DNA"/>
</dbReference>
<dbReference type="Proteomes" id="UP000641646">
    <property type="component" value="Unassembled WGS sequence"/>
</dbReference>
<organism evidence="2 3">
    <name type="scientific">Aerosakkonema funiforme FACHB-1375</name>
    <dbReference type="NCBI Taxonomy" id="2949571"/>
    <lineage>
        <taxon>Bacteria</taxon>
        <taxon>Bacillati</taxon>
        <taxon>Cyanobacteriota</taxon>
        <taxon>Cyanophyceae</taxon>
        <taxon>Oscillatoriophycideae</taxon>
        <taxon>Aerosakkonematales</taxon>
        <taxon>Aerosakkonemataceae</taxon>
        <taxon>Aerosakkonema</taxon>
    </lineage>
</organism>
<proteinExistence type="predicted"/>
<dbReference type="Gene3D" id="1.10.10.10">
    <property type="entry name" value="Winged helix-like DNA-binding domain superfamily/Winged helix DNA-binding domain"/>
    <property type="match status" value="1"/>
</dbReference>
<dbReference type="Pfam" id="PF13545">
    <property type="entry name" value="HTH_Crp_2"/>
    <property type="match status" value="1"/>
</dbReference>
<evidence type="ECO:0000259" key="1">
    <source>
        <dbReference type="PROSITE" id="PS51063"/>
    </source>
</evidence>
<dbReference type="InterPro" id="IPR036388">
    <property type="entry name" value="WH-like_DNA-bd_sf"/>
</dbReference>
<name>A0A926VK42_9CYAN</name>
<reference evidence="2" key="1">
    <citation type="journal article" date="2015" name="ISME J.">
        <title>Draft Genome Sequence of Streptomyces incarnatus NRRL8089, which Produces the Nucleoside Antibiotic Sinefungin.</title>
        <authorList>
            <person name="Oshima K."/>
            <person name="Hattori M."/>
            <person name="Shimizu H."/>
            <person name="Fukuda K."/>
            <person name="Nemoto M."/>
            <person name="Inagaki K."/>
            <person name="Tamura T."/>
        </authorList>
    </citation>
    <scope>NUCLEOTIDE SEQUENCE</scope>
    <source>
        <strain evidence="2">FACHB-1375</strain>
    </source>
</reference>
<protein>
    <submittedName>
        <fullName evidence="2">Crp/Fnr family transcriptional regulator</fullName>
    </submittedName>
</protein>
<dbReference type="InterPro" id="IPR036390">
    <property type="entry name" value="WH_DNA-bd_sf"/>
</dbReference>
<accession>A0A926VK42</accession>
<dbReference type="SMART" id="SM00419">
    <property type="entry name" value="HTH_CRP"/>
    <property type="match status" value="1"/>
</dbReference>